<name>A0A9E7PNY9_9EURY</name>
<dbReference type="PROSITE" id="PS50293">
    <property type="entry name" value="TPR_REGION"/>
    <property type="match status" value="2"/>
</dbReference>
<dbReference type="InterPro" id="IPR011990">
    <property type="entry name" value="TPR-like_helical_dom_sf"/>
</dbReference>
<dbReference type="SUPFAM" id="SSF48452">
    <property type="entry name" value="TPR-like"/>
    <property type="match status" value="3"/>
</dbReference>
<evidence type="ECO:0000256" key="3">
    <source>
        <dbReference type="PROSITE-ProRule" id="PRU00339"/>
    </source>
</evidence>
<organism evidence="5 6">
    <name type="scientific">Methanoplanus endosymbiosus</name>
    <dbReference type="NCBI Taxonomy" id="33865"/>
    <lineage>
        <taxon>Archaea</taxon>
        <taxon>Methanobacteriati</taxon>
        <taxon>Methanobacteriota</taxon>
        <taxon>Stenosarchaea group</taxon>
        <taxon>Methanomicrobia</taxon>
        <taxon>Methanomicrobiales</taxon>
        <taxon>Methanomicrobiaceae</taxon>
        <taxon>Methanoplanus</taxon>
    </lineage>
</organism>
<feature type="region of interest" description="Disordered" evidence="4">
    <location>
        <begin position="328"/>
        <end position="363"/>
    </location>
</feature>
<dbReference type="SMART" id="SM00028">
    <property type="entry name" value="TPR"/>
    <property type="match status" value="15"/>
</dbReference>
<dbReference type="Pfam" id="PF13432">
    <property type="entry name" value="TPR_16"/>
    <property type="match status" value="1"/>
</dbReference>
<feature type="repeat" description="TPR" evidence="3">
    <location>
        <begin position="1320"/>
        <end position="1353"/>
    </location>
</feature>
<dbReference type="GeneID" id="74307345"/>
<dbReference type="Pfam" id="PF07719">
    <property type="entry name" value="TPR_2"/>
    <property type="match status" value="1"/>
</dbReference>
<dbReference type="EMBL" id="CP096115">
    <property type="protein sequence ID" value="UUX93769.1"/>
    <property type="molecule type" value="Genomic_DNA"/>
</dbReference>
<feature type="compositionally biased region" description="Acidic residues" evidence="4">
    <location>
        <begin position="336"/>
        <end position="346"/>
    </location>
</feature>
<feature type="repeat" description="TPR" evidence="3">
    <location>
        <begin position="917"/>
        <end position="950"/>
    </location>
</feature>
<dbReference type="InterPro" id="IPR051685">
    <property type="entry name" value="Ycf3/AcsC/BcsC/TPR_MFPF"/>
</dbReference>
<evidence type="ECO:0000256" key="1">
    <source>
        <dbReference type="ARBA" id="ARBA00022737"/>
    </source>
</evidence>
<feature type="repeat" description="TPR" evidence="3">
    <location>
        <begin position="815"/>
        <end position="848"/>
    </location>
</feature>
<feature type="repeat" description="TPR" evidence="3">
    <location>
        <begin position="883"/>
        <end position="916"/>
    </location>
</feature>
<dbReference type="RefSeq" id="WP_257743905.1">
    <property type="nucleotide sequence ID" value="NZ_CP096115.1"/>
</dbReference>
<feature type="region of interest" description="Disordered" evidence="4">
    <location>
        <begin position="380"/>
        <end position="402"/>
    </location>
</feature>
<feature type="region of interest" description="Disordered" evidence="4">
    <location>
        <begin position="1213"/>
        <end position="1240"/>
    </location>
</feature>
<feature type="compositionally biased region" description="Low complexity" evidence="4">
    <location>
        <begin position="636"/>
        <end position="647"/>
    </location>
</feature>
<feature type="repeat" description="TPR" evidence="3">
    <location>
        <begin position="1155"/>
        <end position="1188"/>
    </location>
</feature>
<sequence length="1367" mass="149252">MAKINIERYFEENNGMLFPAEFTISLDSSDQGLMDEISVDYNLLTVEPGQDKIIVSLPSKRSMIEGAADQINDLIDRIRLSWENAGDNIGSAENDNFSGEYSPGSEYAEDYQLIYDYSGSDLISKLEPEKSSLRDRLSFKSSFRVGSESSGDEISENTQSAGDKLNFPVLKRSSPLSPSADNVGDSVMAEETEGQDLSLSIEYEDKSLLPVDAEAFGYDELSDDSETDNFLNIDELTGISDSEESGNVPLISDDDLFRTDVPLSDSEQVLQNSGLVLPDLPPDASDFLSSGVSDPLDSSLLSELSFNPEDISDDDEFILDDSLSSVIPEDTFSGEFPDESADEDFSDLNAAPGDESLSESDVDMGAEDFLRSDSYFGQESGGAESLVLPDLPDSDSEELSSEVSDSEIISGLIPDIADLDDLSTSIDFESFEGLDVSGDEVGTDAGFADIADVGDIADIADMAVDGGDIDLPALPEDFDDPEAFDNFEGIESFENFEGLDVSGDEVGTDAGFADMADVGDIADIADMAVDGGDIDLPALPSDFDDPGSFDNFEGIESFEDFEVLDVSGGEVEADSGFADMADVGDIADIADVAVDGGDIDLHALPSDFDDPGAFDDFEGFEDLDVSVDFEGADAGSADVDSDSLLPDFSDDFTDSEGSSESSDTEFIVEESGGETGLSVLPELSDSDNTAVEGFSGDKVEYFRNLTEKNPSDPSGWSGLGSVLAKRGMTEEAEYAFTQAVNLDSGDEDALTGLFYIFKGKKSYSEAVEFINVLIRKKPWDSSLLYDKAIVEEMAGNNDVAERELKKAVILDHENTLAWAKLALLLIKRGRNDEALECYSELTKLKPGVSEVWYSKGLVLKSLLRNDEALSSFEKCLEINPSDNDALKEKAGILLAEGNYSEAVQEYENAVKSDPKSIWALFGLASSYEKSGHNEKAVNIYDKILEINPAEVSALENKAELLLKSHLFAEAKDAYVSISSLEPDNPEIWLTIAKLSENSGQFDESMLAYNRALKLDPTSQDGLRGRIRVLVSQGKYEEALPDYNFLIIQNPSDASLIADKAIACIRTGMPDEAIVLYNAALNLDRKNTKILMELIDLLTSLGRLEEALPVYDRLISLMPEETDLLLSKGLILAGVKRHREAVSCFNRVLAKKRDDPEVMLNLGISLLCLGEKEKALRCYKKSLEANPEFGNRWLESGINAASFLMAKEVVIPPSPESYRPKRDSAERRDMSESKPDLSVRGHDYPYDISEDDLDKYARELSDGKISSERSVPRSHSIRFEEDKEKDPNELVRKGIELTKSGFYDIAEKSLLQALVIDDYNESGYFSLGVLYGKTARFAEAIDCFEKVLMINPSNKKAGRGIIMARNKI</sequence>
<dbReference type="KEGG" id="mend:L6E24_06560"/>
<protein>
    <submittedName>
        <fullName evidence="5">Tetratricopeptide repeat protein</fullName>
    </submittedName>
</protein>
<evidence type="ECO:0000256" key="2">
    <source>
        <dbReference type="ARBA" id="ARBA00022803"/>
    </source>
</evidence>
<gene>
    <name evidence="5" type="ORF">L6E24_06560</name>
</gene>
<feature type="region of interest" description="Disordered" evidence="4">
    <location>
        <begin position="1263"/>
        <end position="1284"/>
    </location>
</feature>
<dbReference type="Pfam" id="PF13429">
    <property type="entry name" value="TPR_15"/>
    <property type="match status" value="1"/>
</dbReference>
<dbReference type="PROSITE" id="PS50005">
    <property type="entry name" value="TPR"/>
    <property type="match status" value="9"/>
</dbReference>
<feature type="repeat" description="TPR" evidence="3">
    <location>
        <begin position="1087"/>
        <end position="1120"/>
    </location>
</feature>
<dbReference type="PANTHER" id="PTHR44943:SF4">
    <property type="entry name" value="TPR REPEAT-CONTAINING PROTEIN MJ0798"/>
    <property type="match status" value="1"/>
</dbReference>
<evidence type="ECO:0000313" key="5">
    <source>
        <dbReference type="EMBL" id="UUX93769.1"/>
    </source>
</evidence>
<feature type="compositionally biased region" description="Basic and acidic residues" evidence="4">
    <location>
        <begin position="1217"/>
        <end position="1240"/>
    </location>
</feature>
<dbReference type="Pfam" id="PF14559">
    <property type="entry name" value="TPR_19"/>
    <property type="match status" value="1"/>
</dbReference>
<dbReference type="InterPro" id="IPR019734">
    <property type="entry name" value="TPR_rpt"/>
</dbReference>
<feature type="region of interest" description="Disordered" evidence="4">
    <location>
        <begin position="636"/>
        <end position="664"/>
    </location>
</feature>
<feature type="repeat" description="TPR" evidence="3">
    <location>
        <begin position="849"/>
        <end position="882"/>
    </location>
</feature>
<dbReference type="PANTHER" id="PTHR44943">
    <property type="entry name" value="CELLULOSE SYNTHASE OPERON PROTEIN C"/>
    <property type="match status" value="1"/>
</dbReference>
<keyword evidence="2 3" id="KW-0802">TPR repeat</keyword>
<proteinExistence type="predicted"/>
<keyword evidence="1" id="KW-0677">Repeat</keyword>
<dbReference type="InterPro" id="IPR013105">
    <property type="entry name" value="TPR_2"/>
</dbReference>
<evidence type="ECO:0000256" key="4">
    <source>
        <dbReference type="SAM" id="MobiDB-lite"/>
    </source>
</evidence>
<dbReference type="Proteomes" id="UP001060368">
    <property type="component" value="Chromosome"/>
</dbReference>
<feature type="region of interest" description="Disordered" evidence="4">
    <location>
        <begin position="145"/>
        <end position="184"/>
    </location>
</feature>
<evidence type="ECO:0000313" key="6">
    <source>
        <dbReference type="Proteomes" id="UP001060368"/>
    </source>
</evidence>
<accession>A0A9E7PNY9</accession>
<keyword evidence="6" id="KW-1185">Reference proteome</keyword>
<dbReference type="Gene3D" id="1.25.40.10">
    <property type="entry name" value="Tetratricopeptide repeat domain"/>
    <property type="match status" value="3"/>
</dbReference>
<dbReference type="Pfam" id="PF13181">
    <property type="entry name" value="TPR_8"/>
    <property type="match status" value="2"/>
</dbReference>
<reference evidence="5" key="1">
    <citation type="submission" date="2022-04" db="EMBL/GenBank/DDBJ databases">
        <title>Complete genome of Methanoplanus endosymbiosus DSM 3599.</title>
        <authorList>
            <person name="Chen S.-C."/>
            <person name="You Y.-T."/>
            <person name="Zhou Y.-Z."/>
            <person name="Lai M.-C."/>
        </authorList>
    </citation>
    <scope>NUCLEOTIDE SEQUENCE</scope>
    <source>
        <strain evidence="5">DSM 3599</strain>
    </source>
</reference>
<feature type="repeat" description="TPR" evidence="3">
    <location>
        <begin position="713"/>
        <end position="746"/>
    </location>
</feature>
<feature type="repeat" description="TPR" evidence="3">
    <location>
        <begin position="985"/>
        <end position="1018"/>
    </location>
</feature>